<keyword evidence="3" id="KW-1185">Reference proteome</keyword>
<dbReference type="Proteomes" id="UP000292685">
    <property type="component" value="Unassembled WGS sequence"/>
</dbReference>
<evidence type="ECO:0000259" key="1">
    <source>
        <dbReference type="Pfam" id="PF20408"/>
    </source>
</evidence>
<comment type="caution">
    <text evidence="2">The sequence shown here is derived from an EMBL/GenBank/DDBJ whole genome shotgun (WGS) entry which is preliminary data.</text>
</comment>
<dbReference type="InterPro" id="IPR026555">
    <property type="entry name" value="NSL3/Tex30"/>
</dbReference>
<dbReference type="AlphaFoldDB" id="A0A4Q8ADB4"/>
<dbReference type="PANTHER" id="PTHR13136:SF11">
    <property type="entry name" value="TESTIS-EXPRESSED PROTEIN 30"/>
    <property type="match status" value="1"/>
</dbReference>
<proteinExistence type="predicted"/>
<evidence type="ECO:0000313" key="3">
    <source>
        <dbReference type="Proteomes" id="UP000292685"/>
    </source>
</evidence>
<sequence>MSPMSITRIPVSIPVAAETPKGLVETEVSGLWAEPADGEPRGVVVLAHGAGAGMAHPFLAGFAEALAGLGYAVLRFNFPYMEAGKKFPDRPPLAVGTWNSVLAYAAKEKATTASRIVAAGKSFGARMASVAVAEGMEAAALVHLGYPLHPPGKPEKLRDGHLYGIGIPQLFVEGTRDTFARVDLMEQVAAKLEDAQPGKAALTWVEGGDHSFNVKGLKREPEEAGASLAPLVAEFLTEAART</sequence>
<dbReference type="PANTHER" id="PTHR13136">
    <property type="entry name" value="TESTIS DEVELOPMENT PROTEIN PRTD"/>
    <property type="match status" value="1"/>
</dbReference>
<evidence type="ECO:0000313" key="2">
    <source>
        <dbReference type="EMBL" id="RZU62220.1"/>
    </source>
</evidence>
<dbReference type="InterPro" id="IPR046879">
    <property type="entry name" value="KANL3/Tex30_Abhydrolase"/>
</dbReference>
<accession>A0A4Q8ADB4</accession>
<reference evidence="2 3" key="1">
    <citation type="submission" date="2019-02" db="EMBL/GenBank/DDBJ databases">
        <title>Sequencing the genomes of 1000 actinobacteria strains.</title>
        <authorList>
            <person name="Klenk H.-P."/>
        </authorList>
    </citation>
    <scope>NUCLEOTIDE SEQUENCE [LARGE SCALE GENOMIC DNA]</scope>
    <source>
        <strain evidence="2 3">DSM 17364</strain>
    </source>
</reference>
<protein>
    <recommendedName>
        <fullName evidence="1">KANL3/Tex30 alpha/beta hydrolase-like domain-containing protein</fullName>
    </recommendedName>
</protein>
<feature type="domain" description="KANL3/Tex30 alpha/beta hydrolase-like" evidence="1">
    <location>
        <begin position="42"/>
        <end position="216"/>
    </location>
</feature>
<organism evidence="2 3">
    <name type="scientific">Zhihengliuella halotolerans</name>
    <dbReference type="NCBI Taxonomy" id="370736"/>
    <lineage>
        <taxon>Bacteria</taxon>
        <taxon>Bacillati</taxon>
        <taxon>Actinomycetota</taxon>
        <taxon>Actinomycetes</taxon>
        <taxon>Micrococcales</taxon>
        <taxon>Micrococcaceae</taxon>
        <taxon>Zhihengliuella</taxon>
    </lineage>
</organism>
<dbReference type="InterPro" id="IPR029058">
    <property type="entry name" value="AB_hydrolase_fold"/>
</dbReference>
<gene>
    <name evidence="2" type="ORF">EV380_1811</name>
</gene>
<dbReference type="Gene3D" id="3.40.50.1820">
    <property type="entry name" value="alpha/beta hydrolase"/>
    <property type="match status" value="1"/>
</dbReference>
<dbReference type="Pfam" id="PF20408">
    <property type="entry name" value="Abhydrolase_11"/>
    <property type="match status" value="1"/>
</dbReference>
<dbReference type="EMBL" id="SHLA01000001">
    <property type="protein sequence ID" value="RZU62220.1"/>
    <property type="molecule type" value="Genomic_DNA"/>
</dbReference>
<dbReference type="SUPFAM" id="SSF53474">
    <property type="entry name" value="alpha/beta-Hydrolases"/>
    <property type="match status" value="1"/>
</dbReference>
<name>A0A4Q8ADB4_9MICC</name>